<dbReference type="RefSeq" id="WP_013012274.1">
    <property type="nucleotide sequence ID" value="NC_013944.2"/>
</dbReference>
<geneLocation type="plasmid" evidence="2">
    <name>pACK3</name>
</geneLocation>
<evidence type="ECO:0000313" key="1">
    <source>
        <dbReference type="EMBL" id="ADD24881.1"/>
    </source>
</evidence>
<accession>D3X7K9</accession>
<sequence length="128" mass="14453">MDTKYNAIEMINKLNIELLDDETHDISNGEEMIPNNPLVMAVYEILNQEIVVPVLDMIEKRIGESDVSFVGFVKSDYDDSVGLIFDDPVMQIESHIGNEVIAAKVATLYIEENAQYQAIQKELQAYNA</sequence>
<dbReference type="AlphaFoldDB" id="D3X7K9"/>
<keyword evidence="1" id="KW-0614">Plasmid</keyword>
<geneLocation type="plasmid" evidence="1">
    <name>pACK1</name>
</geneLocation>
<evidence type="ECO:0000313" key="2">
    <source>
        <dbReference type="EMBL" id="ADD24930.1"/>
    </source>
</evidence>
<proteinExistence type="predicted"/>
<dbReference type="EMBL" id="GU228572">
    <property type="protein sequence ID" value="ADD24930.1"/>
    <property type="molecule type" value="Genomic_DNA"/>
</dbReference>
<name>D3X7K9_STAST</name>
<reference evidence="1" key="2">
    <citation type="submission" date="2017-07" db="EMBL/GenBank/DDBJ databases">
        <authorList>
            <person name="Gargis A.S."/>
            <person name="Tate A.H."/>
            <person name="Heath L.S."/>
            <person name="Heath H.E."/>
            <person name="LeBlanc P.A."/>
            <person name="Sloan G.L."/>
        </authorList>
    </citation>
    <scope>NUCLEOTIDE SEQUENCE</scope>
    <source>
        <strain evidence="1">NRRL B-2628</strain>
        <plasmid evidence="1">pACK1</plasmid>
    </source>
</reference>
<protein>
    <submittedName>
        <fullName evidence="1">Uncharacterized protein</fullName>
    </submittedName>
</protein>
<dbReference type="EMBL" id="GU228571">
    <property type="protein sequence ID" value="ADD24881.1"/>
    <property type="molecule type" value="Genomic_DNA"/>
</dbReference>
<organism evidence="1">
    <name type="scientific">Staphylococcus staphylolyticus</name>
    <dbReference type="NCBI Taxonomy" id="1287"/>
    <lineage>
        <taxon>Bacteria</taxon>
        <taxon>Bacillati</taxon>
        <taxon>Bacillota</taxon>
        <taxon>Bacilli</taxon>
        <taxon>Bacillales</taxon>
        <taxon>Staphylococcaceae</taxon>
        <taxon>Staphylococcus</taxon>
    </lineage>
</organism>
<reference evidence="1" key="1">
    <citation type="journal article" date="2010" name="Plasmid">
        <title>Complete nucleotide sequences of plasmids pACK1 and pACK3 from Staphylococcus simulans biovar staphylolyticus.</title>
        <authorList>
            <person name="Gargis A.S."/>
            <person name="Tate A.H."/>
            <person name="Heath L.S."/>
            <person name="Heath H.E."/>
            <person name="Leblanc P.A."/>
            <person name="Sloan G.L."/>
        </authorList>
    </citation>
    <scope>NUCLEOTIDE SEQUENCE</scope>
    <source>
        <strain evidence="1">NRRL B-2628</strain>
        <plasmid evidence="1">pACK1</plasmid>
        <plasmid evidence="2">pACK3</plasmid>
    </source>
</reference>